<organism evidence="2 3">
    <name type="scientific">Paracoccus simplex</name>
    <dbReference type="NCBI Taxonomy" id="2086346"/>
    <lineage>
        <taxon>Bacteria</taxon>
        <taxon>Pseudomonadati</taxon>
        <taxon>Pseudomonadota</taxon>
        <taxon>Alphaproteobacteria</taxon>
        <taxon>Rhodobacterales</taxon>
        <taxon>Paracoccaceae</taxon>
        <taxon>Paracoccus</taxon>
    </lineage>
</organism>
<dbReference type="CDD" id="cd01918">
    <property type="entry name" value="HprK_C"/>
    <property type="match status" value="1"/>
</dbReference>
<accession>A0ABV7RZN7</accession>
<dbReference type="Proteomes" id="UP001595596">
    <property type="component" value="Unassembled WGS sequence"/>
</dbReference>
<keyword evidence="2" id="KW-0418">Kinase</keyword>
<dbReference type="EMBL" id="JBHRXE010000018">
    <property type="protein sequence ID" value="MFC3569456.1"/>
    <property type="molecule type" value="Genomic_DNA"/>
</dbReference>
<feature type="domain" description="HPr kinase/phosphorylase C-terminal" evidence="1">
    <location>
        <begin position="3"/>
        <end position="77"/>
    </location>
</feature>
<keyword evidence="3" id="KW-1185">Reference proteome</keyword>
<evidence type="ECO:0000313" key="2">
    <source>
        <dbReference type="EMBL" id="MFC3569456.1"/>
    </source>
</evidence>
<name>A0ABV7RZN7_9RHOB</name>
<sequence length="142" mass="14950">MILHASCIAHRGRGLLILGASGAGKSTLALEMMAFGATLVADDRTLLRAEGRDIVADSPDSLRGLIEARGLGILRARAHGPVALALAVDLDRPEPERLPPPRRLDLLDRALPLVLGAGCVHLAPALLQYLDAGRADTDGQEK</sequence>
<dbReference type="InterPro" id="IPR011104">
    <property type="entry name" value="Hpr_kin/Pase_C"/>
</dbReference>
<gene>
    <name evidence="2" type="ORF">ACFOMP_08330</name>
</gene>
<evidence type="ECO:0000259" key="1">
    <source>
        <dbReference type="Pfam" id="PF07475"/>
    </source>
</evidence>
<dbReference type="Gene3D" id="3.40.50.300">
    <property type="entry name" value="P-loop containing nucleotide triphosphate hydrolases"/>
    <property type="match status" value="1"/>
</dbReference>
<dbReference type="RefSeq" id="WP_289895930.1">
    <property type="nucleotide sequence ID" value="NZ_JBHRXE010000018.1"/>
</dbReference>
<dbReference type="InterPro" id="IPR027417">
    <property type="entry name" value="P-loop_NTPase"/>
</dbReference>
<evidence type="ECO:0000313" key="3">
    <source>
        <dbReference type="Proteomes" id="UP001595596"/>
    </source>
</evidence>
<dbReference type="SUPFAM" id="SSF53795">
    <property type="entry name" value="PEP carboxykinase-like"/>
    <property type="match status" value="1"/>
</dbReference>
<reference evidence="3" key="1">
    <citation type="journal article" date="2019" name="Int. J. Syst. Evol. Microbiol.">
        <title>The Global Catalogue of Microorganisms (GCM) 10K type strain sequencing project: providing services to taxonomists for standard genome sequencing and annotation.</title>
        <authorList>
            <consortium name="The Broad Institute Genomics Platform"/>
            <consortium name="The Broad Institute Genome Sequencing Center for Infectious Disease"/>
            <person name="Wu L."/>
            <person name="Ma J."/>
        </authorList>
    </citation>
    <scope>NUCLEOTIDE SEQUENCE [LARGE SCALE GENOMIC DNA]</scope>
    <source>
        <strain evidence="3">VKM B-3226</strain>
    </source>
</reference>
<dbReference type="GO" id="GO:0016301">
    <property type="term" value="F:kinase activity"/>
    <property type="evidence" value="ECO:0007669"/>
    <property type="project" value="UniProtKB-KW"/>
</dbReference>
<protein>
    <submittedName>
        <fullName evidence="2">HPr kinase/phosphorylase</fullName>
    </submittedName>
</protein>
<keyword evidence="2" id="KW-0808">Transferase</keyword>
<comment type="caution">
    <text evidence="2">The sequence shown here is derived from an EMBL/GenBank/DDBJ whole genome shotgun (WGS) entry which is preliminary data.</text>
</comment>
<dbReference type="Pfam" id="PF07475">
    <property type="entry name" value="Hpr_kinase_C"/>
    <property type="match status" value="1"/>
</dbReference>
<proteinExistence type="predicted"/>